<feature type="compositionally biased region" description="Basic and acidic residues" evidence="1">
    <location>
        <begin position="23"/>
        <end position="35"/>
    </location>
</feature>
<feature type="compositionally biased region" description="Low complexity" evidence="1">
    <location>
        <begin position="144"/>
        <end position="153"/>
    </location>
</feature>
<evidence type="ECO:0000313" key="3">
    <source>
        <dbReference type="Proteomes" id="UP000825729"/>
    </source>
</evidence>
<feature type="compositionally biased region" description="Basic and acidic residues" evidence="1">
    <location>
        <begin position="128"/>
        <end position="142"/>
    </location>
</feature>
<dbReference type="EMBL" id="JAINDJ010000008">
    <property type="protein sequence ID" value="KAG9439760.1"/>
    <property type="molecule type" value="Genomic_DNA"/>
</dbReference>
<protein>
    <submittedName>
        <fullName evidence="2">Uncharacterized protein</fullName>
    </submittedName>
</protein>
<feature type="compositionally biased region" description="Basic and acidic residues" evidence="1">
    <location>
        <begin position="1"/>
        <end position="10"/>
    </location>
</feature>
<sequence length="324" mass="35677">MASLEGEGKHMRALFGFAQGIGSREESKKENKKMGSLEGEGTQMRAWMSSARSLIGEGGAPMTHGKGQESDSQTGAYSQRARPSVPLSLSLIDPMHQRNPAMKPFTGEKEVGGGGGEKEVTFGGKRRFYAEEVRQKKPKIGDESSSSTSFSSSQEDDALQSSISSTCSVNNRGFGFGFLSQESADDEVSVFDIVQPNLEVTNHAPKPPKERLRTTNVAEAHPKLRSTTQSVEQCVLLAKMTTKTPELEDDCFCIGDNFHMLRQLINAEEKKKRRLTPPTILGVEACICPTFFDVLGSEDYKLKKPDEEFGDPHFWNSLTDITHF</sequence>
<evidence type="ECO:0000256" key="1">
    <source>
        <dbReference type="SAM" id="MobiDB-lite"/>
    </source>
</evidence>
<comment type="caution">
    <text evidence="2">The sequence shown here is derived from an EMBL/GenBank/DDBJ whole genome shotgun (WGS) entry which is preliminary data.</text>
</comment>
<evidence type="ECO:0000313" key="2">
    <source>
        <dbReference type="EMBL" id="KAG9439760.1"/>
    </source>
</evidence>
<dbReference type="Proteomes" id="UP000825729">
    <property type="component" value="Unassembled WGS sequence"/>
</dbReference>
<accession>A0AAV7DSZ6</accession>
<proteinExistence type="predicted"/>
<gene>
    <name evidence="2" type="ORF">H6P81_019925</name>
</gene>
<name>A0AAV7DSZ6_ARIFI</name>
<organism evidence="2 3">
    <name type="scientific">Aristolochia fimbriata</name>
    <name type="common">White veined hardy Dutchman's pipe vine</name>
    <dbReference type="NCBI Taxonomy" id="158543"/>
    <lineage>
        <taxon>Eukaryota</taxon>
        <taxon>Viridiplantae</taxon>
        <taxon>Streptophyta</taxon>
        <taxon>Embryophyta</taxon>
        <taxon>Tracheophyta</taxon>
        <taxon>Spermatophyta</taxon>
        <taxon>Magnoliopsida</taxon>
        <taxon>Magnoliidae</taxon>
        <taxon>Piperales</taxon>
        <taxon>Aristolochiaceae</taxon>
        <taxon>Aristolochia</taxon>
    </lineage>
</organism>
<dbReference type="AlphaFoldDB" id="A0AAV7DSZ6"/>
<reference evidence="2 3" key="1">
    <citation type="submission" date="2021-07" db="EMBL/GenBank/DDBJ databases">
        <title>The Aristolochia fimbriata genome: insights into angiosperm evolution, floral development and chemical biosynthesis.</title>
        <authorList>
            <person name="Jiao Y."/>
        </authorList>
    </citation>
    <scope>NUCLEOTIDE SEQUENCE [LARGE SCALE GENOMIC DNA]</scope>
    <source>
        <strain evidence="2">IBCAS-2021</strain>
        <tissue evidence="2">Leaf</tissue>
    </source>
</reference>
<keyword evidence="3" id="KW-1185">Reference proteome</keyword>
<feature type="compositionally biased region" description="Basic and acidic residues" evidence="1">
    <location>
        <begin position="106"/>
        <end position="120"/>
    </location>
</feature>
<feature type="region of interest" description="Disordered" evidence="1">
    <location>
        <begin position="1"/>
        <end position="157"/>
    </location>
</feature>